<dbReference type="AlphaFoldDB" id="A0A0R1R8M4"/>
<organism evidence="2 3">
    <name type="scientific">Levilactobacillus spicheri DSM 15429</name>
    <dbReference type="NCBI Taxonomy" id="1423805"/>
    <lineage>
        <taxon>Bacteria</taxon>
        <taxon>Bacillati</taxon>
        <taxon>Bacillota</taxon>
        <taxon>Bacilli</taxon>
        <taxon>Lactobacillales</taxon>
        <taxon>Lactobacillaceae</taxon>
        <taxon>Levilactobacillus</taxon>
    </lineage>
</organism>
<dbReference type="Proteomes" id="UP000051835">
    <property type="component" value="Unassembled WGS sequence"/>
</dbReference>
<evidence type="ECO:0000313" key="3">
    <source>
        <dbReference type="Proteomes" id="UP000051835"/>
    </source>
</evidence>
<reference evidence="2 3" key="1">
    <citation type="journal article" date="2015" name="Genome Announc.">
        <title>Expanding the biotechnology potential of lactobacilli through comparative genomics of 213 strains and associated genera.</title>
        <authorList>
            <person name="Sun Z."/>
            <person name="Harris H.M."/>
            <person name="McCann A."/>
            <person name="Guo C."/>
            <person name="Argimon S."/>
            <person name="Zhang W."/>
            <person name="Yang X."/>
            <person name="Jeffery I.B."/>
            <person name="Cooney J.C."/>
            <person name="Kagawa T.F."/>
            <person name="Liu W."/>
            <person name="Song Y."/>
            <person name="Salvetti E."/>
            <person name="Wrobel A."/>
            <person name="Rasinkangas P."/>
            <person name="Parkhill J."/>
            <person name="Rea M.C."/>
            <person name="O'Sullivan O."/>
            <person name="Ritari J."/>
            <person name="Douillard F.P."/>
            <person name="Paul Ross R."/>
            <person name="Yang R."/>
            <person name="Briner A.E."/>
            <person name="Felis G.E."/>
            <person name="de Vos W.M."/>
            <person name="Barrangou R."/>
            <person name="Klaenhammer T.R."/>
            <person name="Caufield P.W."/>
            <person name="Cui Y."/>
            <person name="Zhang H."/>
            <person name="O'Toole P.W."/>
        </authorList>
    </citation>
    <scope>NUCLEOTIDE SEQUENCE [LARGE SCALE GENOMIC DNA]</scope>
    <source>
        <strain evidence="2 3">DSM 15429</strain>
    </source>
</reference>
<comment type="caution">
    <text evidence="2">The sequence shown here is derived from an EMBL/GenBank/DDBJ whole genome shotgun (WGS) entry which is preliminary data.</text>
</comment>
<sequence>MDPRKEVLNLAAQLAIYKKGETDPTVVGDPTGVAITGLEAGTVVATGDYQVATQDSESKENTSSKVDVPGWTVLKATEPAPTNVQSTPTEDGANVSADTGK</sequence>
<feature type="region of interest" description="Disordered" evidence="1">
    <location>
        <begin position="53"/>
        <end position="101"/>
    </location>
</feature>
<dbReference type="PATRIC" id="fig|1423805.4.peg.2151"/>
<evidence type="ECO:0000313" key="2">
    <source>
        <dbReference type="EMBL" id="KRL50434.1"/>
    </source>
</evidence>
<name>A0A0R1R8M4_9LACO</name>
<feature type="compositionally biased region" description="Polar residues" evidence="1">
    <location>
        <begin position="80"/>
        <end position="89"/>
    </location>
</feature>
<accession>A0A0R1R8M4</accession>
<proteinExistence type="predicted"/>
<gene>
    <name evidence="2" type="ORF">FD37_GL002100</name>
</gene>
<protein>
    <submittedName>
        <fullName evidence="2">Uncharacterized protein</fullName>
    </submittedName>
</protein>
<dbReference type="EMBL" id="AZFC01000002">
    <property type="protein sequence ID" value="KRL50434.1"/>
    <property type="molecule type" value="Genomic_DNA"/>
</dbReference>
<evidence type="ECO:0000256" key="1">
    <source>
        <dbReference type="SAM" id="MobiDB-lite"/>
    </source>
</evidence>